<reference evidence="1 2" key="1">
    <citation type="journal article" date="2014" name="Genome Biol. Evol.">
        <title>The secreted proteins of Achlya hypogyna and Thraustotheca clavata identify the ancestral oomycete secretome and reveal gene acquisitions by horizontal gene transfer.</title>
        <authorList>
            <person name="Misner I."/>
            <person name="Blouin N."/>
            <person name="Leonard G."/>
            <person name="Richards T.A."/>
            <person name="Lane C.E."/>
        </authorList>
    </citation>
    <scope>NUCLEOTIDE SEQUENCE [LARGE SCALE GENOMIC DNA]</scope>
    <source>
        <strain evidence="1 2">ATCC 48635</strain>
    </source>
</reference>
<dbReference type="EMBL" id="JNBR01000144">
    <property type="protein sequence ID" value="OQR96456.1"/>
    <property type="molecule type" value="Genomic_DNA"/>
</dbReference>
<protein>
    <submittedName>
        <fullName evidence="1">Uncharacterized protein</fullName>
    </submittedName>
</protein>
<organism evidence="1 2">
    <name type="scientific">Achlya hypogyna</name>
    <name type="common">Oomycete</name>
    <name type="synonym">Protoachlya hypogyna</name>
    <dbReference type="NCBI Taxonomy" id="1202772"/>
    <lineage>
        <taxon>Eukaryota</taxon>
        <taxon>Sar</taxon>
        <taxon>Stramenopiles</taxon>
        <taxon>Oomycota</taxon>
        <taxon>Saprolegniomycetes</taxon>
        <taxon>Saprolegniales</taxon>
        <taxon>Achlyaceae</taxon>
        <taxon>Achlya</taxon>
    </lineage>
</organism>
<sequence>MAGEKPQYATWQKFLEAVSRFTANVEGVVDRVRSALLSSSAVPDIDSDVRPFVPRRALLPQGREALELLRERRRVCAFSSIADNWDSEDETDGSEDAFSMDCDMLCDDEDEDVNMAYSIAEHMERALAARLIQRTYRAFASRAAQCIFIRHRAAHTLQRAWRAHLRVHYRRRSRPLKRKRSDTLEPPMVLVWQVRAYAIKMRDHDPKTTHLLRSALSVCMST</sequence>
<dbReference type="OrthoDB" id="67630at2759"/>
<dbReference type="AlphaFoldDB" id="A0A1V9ZEN5"/>
<proteinExistence type="predicted"/>
<gene>
    <name evidence="1" type="ORF">ACHHYP_15788</name>
</gene>
<evidence type="ECO:0000313" key="2">
    <source>
        <dbReference type="Proteomes" id="UP000243579"/>
    </source>
</evidence>
<comment type="caution">
    <text evidence="1">The sequence shown here is derived from an EMBL/GenBank/DDBJ whole genome shotgun (WGS) entry which is preliminary data.</text>
</comment>
<accession>A0A1V9ZEN5</accession>
<evidence type="ECO:0000313" key="1">
    <source>
        <dbReference type="EMBL" id="OQR96456.1"/>
    </source>
</evidence>
<name>A0A1V9ZEN5_ACHHY</name>
<keyword evidence="2" id="KW-1185">Reference proteome</keyword>
<dbReference type="Proteomes" id="UP000243579">
    <property type="component" value="Unassembled WGS sequence"/>
</dbReference>